<keyword evidence="3" id="KW-1185">Reference proteome</keyword>
<protein>
    <submittedName>
        <fullName evidence="2">Uncharacterized protein</fullName>
    </submittedName>
</protein>
<gene>
    <name evidence="2" type="ORF">ABB28_13735</name>
</gene>
<feature type="signal peptide" evidence="1">
    <location>
        <begin position="1"/>
        <end position="21"/>
    </location>
</feature>
<proteinExistence type="predicted"/>
<dbReference type="AlphaFoldDB" id="A0A0R0D6J8"/>
<dbReference type="EMBL" id="LDJK01000064">
    <property type="protein sequence ID" value="KRG72840.1"/>
    <property type="molecule type" value="Genomic_DNA"/>
</dbReference>
<feature type="chain" id="PRO_5006395188" evidence="1">
    <location>
        <begin position="22"/>
        <end position="153"/>
    </location>
</feature>
<comment type="caution">
    <text evidence="2">The sequence shown here is derived from an EMBL/GenBank/DDBJ whole genome shotgun (WGS) entry which is preliminary data.</text>
</comment>
<dbReference type="PATRIC" id="fig|517011.3.peg.2668"/>
<name>A0A0R0D6J8_9GAMM</name>
<evidence type="ECO:0000313" key="2">
    <source>
        <dbReference type="EMBL" id="KRG72840.1"/>
    </source>
</evidence>
<keyword evidence="1" id="KW-0732">Signal</keyword>
<dbReference type="RefSeq" id="WP_057509149.1">
    <property type="nucleotide sequence ID" value="NZ_LDJK01000064.1"/>
</dbReference>
<sequence length="153" mass="16613">MKIVSAAVLLCLCATAMGAHAQSAPKCPSLPAASNLQWQEQATGDFLVCRATTSDGREVLSLMLTGSDPELRFPRALRQEKDSFAGEEIYWYLPDLGGQEPPGFADRRVSVVKIDKNRYAQLALYPGDSEERAGLQQMIRSMNLNPAAVAAGR</sequence>
<evidence type="ECO:0000313" key="3">
    <source>
        <dbReference type="Proteomes" id="UP000051386"/>
    </source>
</evidence>
<dbReference type="Proteomes" id="UP000051386">
    <property type="component" value="Unassembled WGS sequence"/>
</dbReference>
<organism evidence="2 3">
    <name type="scientific">Stenotrophomonas chelatiphaga</name>
    <dbReference type="NCBI Taxonomy" id="517011"/>
    <lineage>
        <taxon>Bacteria</taxon>
        <taxon>Pseudomonadati</taxon>
        <taxon>Pseudomonadota</taxon>
        <taxon>Gammaproteobacteria</taxon>
        <taxon>Lysobacterales</taxon>
        <taxon>Lysobacteraceae</taxon>
        <taxon>Stenotrophomonas</taxon>
    </lineage>
</organism>
<reference evidence="2 3" key="1">
    <citation type="submission" date="2015-05" db="EMBL/GenBank/DDBJ databases">
        <title>Genome sequencing and analysis of members of genus Stenotrophomonas.</title>
        <authorList>
            <person name="Patil P.P."/>
            <person name="Midha S."/>
            <person name="Patil P.B."/>
        </authorList>
    </citation>
    <scope>NUCLEOTIDE SEQUENCE [LARGE SCALE GENOMIC DNA]</scope>
    <source>
        <strain evidence="2 3">DSM 21508</strain>
    </source>
</reference>
<evidence type="ECO:0000256" key="1">
    <source>
        <dbReference type="SAM" id="SignalP"/>
    </source>
</evidence>
<accession>A0A0R0D6J8</accession>